<dbReference type="PROSITE" id="PS50931">
    <property type="entry name" value="HTH_LYSR"/>
    <property type="match status" value="1"/>
</dbReference>
<dbReference type="Pfam" id="PF00126">
    <property type="entry name" value="HTH_1"/>
    <property type="match status" value="1"/>
</dbReference>
<dbReference type="Gene3D" id="1.10.10.10">
    <property type="entry name" value="Winged helix-like DNA-binding domain superfamily/Winged helix DNA-binding domain"/>
    <property type="match status" value="1"/>
</dbReference>
<comment type="similarity">
    <text evidence="1">Belongs to the LysR transcriptional regulatory family.</text>
</comment>
<proteinExistence type="inferred from homology"/>
<dbReference type="PANTHER" id="PTHR30419">
    <property type="entry name" value="HTH-TYPE TRANSCRIPTIONAL REGULATOR YBHD"/>
    <property type="match status" value="1"/>
</dbReference>
<dbReference type="GO" id="GO:0005829">
    <property type="term" value="C:cytosol"/>
    <property type="evidence" value="ECO:0007669"/>
    <property type="project" value="TreeGrafter"/>
</dbReference>
<reference evidence="6" key="2">
    <citation type="submission" date="2020-09" db="EMBL/GenBank/DDBJ databases">
        <authorList>
            <person name="Sun Q."/>
            <person name="Zhou Y."/>
        </authorList>
    </citation>
    <scope>NUCLEOTIDE SEQUENCE</scope>
    <source>
        <strain evidence="6">CGMCC 1.12754</strain>
    </source>
</reference>
<evidence type="ECO:0000256" key="4">
    <source>
        <dbReference type="ARBA" id="ARBA00023163"/>
    </source>
</evidence>
<organism evidence="6 7">
    <name type="scientific">Virgibacillus oceani</name>
    <dbReference type="NCBI Taxonomy" id="1479511"/>
    <lineage>
        <taxon>Bacteria</taxon>
        <taxon>Bacillati</taxon>
        <taxon>Bacillota</taxon>
        <taxon>Bacilli</taxon>
        <taxon>Bacillales</taxon>
        <taxon>Bacillaceae</taxon>
        <taxon>Virgibacillus</taxon>
    </lineage>
</organism>
<keyword evidence="7" id="KW-1185">Reference proteome</keyword>
<reference evidence="6" key="1">
    <citation type="journal article" date="2014" name="Int. J. Syst. Evol. Microbiol.">
        <title>Complete genome sequence of Corynebacterium casei LMG S-19264T (=DSM 44701T), isolated from a smear-ripened cheese.</title>
        <authorList>
            <consortium name="US DOE Joint Genome Institute (JGI-PGF)"/>
            <person name="Walter F."/>
            <person name="Albersmeier A."/>
            <person name="Kalinowski J."/>
            <person name="Ruckert C."/>
        </authorList>
    </citation>
    <scope>NUCLEOTIDE SEQUENCE</scope>
    <source>
        <strain evidence="6">CGMCC 1.12754</strain>
    </source>
</reference>
<dbReference type="InterPro" id="IPR005119">
    <property type="entry name" value="LysR_subst-bd"/>
</dbReference>
<dbReference type="FunFam" id="1.10.10.10:FF:000001">
    <property type="entry name" value="LysR family transcriptional regulator"/>
    <property type="match status" value="1"/>
</dbReference>
<dbReference type="InterPro" id="IPR000847">
    <property type="entry name" value="LysR_HTH_N"/>
</dbReference>
<dbReference type="InterPro" id="IPR036390">
    <property type="entry name" value="WH_DNA-bd_sf"/>
</dbReference>
<feature type="domain" description="HTH lysR-type" evidence="5">
    <location>
        <begin position="1"/>
        <end position="58"/>
    </location>
</feature>
<evidence type="ECO:0000313" key="6">
    <source>
        <dbReference type="EMBL" id="GGG85763.1"/>
    </source>
</evidence>
<dbReference type="Gene3D" id="3.40.190.290">
    <property type="match status" value="1"/>
</dbReference>
<evidence type="ECO:0000256" key="2">
    <source>
        <dbReference type="ARBA" id="ARBA00023015"/>
    </source>
</evidence>
<dbReference type="RefSeq" id="WP_188456604.1">
    <property type="nucleotide sequence ID" value="NZ_BMFR01000021.1"/>
</dbReference>
<dbReference type="GO" id="GO:0003700">
    <property type="term" value="F:DNA-binding transcription factor activity"/>
    <property type="evidence" value="ECO:0007669"/>
    <property type="project" value="InterPro"/>
</dbReference>
<dbReference type="Pfam" id="PF03466">
    <property type="entry name" value="LysR_substrate"/>
    <property type="match status" value="1"/>
</dbReference>
<evidence type="ECO:0000256" key="3">
    <source>
        <dbReference type="ARBA" id="ARBA00023125"/>
    </source>
</evidence>
<sequence>MDVRQIEYFAEVAKQLNFTKAAQALHISQPSLSKTIKNLETELGAPLFYRGANQLDLTDAGKAFLINAKNVLDAFENLTSELNDVIDLKKGEIKIGIPPIIGAAFFSKLISNYKETYPSIDLILTEVGSNKIKNGVDEGELDIGLICNRPVQKENFETIKLLKDPLMLIVQKDNPLANRKSIEFSHIEKEPFILYRHDFSLHDRIIDACEQSGFYPNIVCESSQKDFMIEMVEAKLGIALLPSKICSQITNENIAAIPFNKPIVNLELGMIWKKNRYLPYAVREFITKAKQGDGSLGQGVRPHCPKVE</sequence>
<dbReference type="CDD" id="cd08438">
    <property type="entry name" value="PBP2_CidR"/>
    <property type="match status" value="1"/>
</dbReference>
<dbReference type="InterPro" id="IPR036388">
    <property type="entry name" value="WH-like_DNA-bd_sf"/>
</dbReference>
<evidence type="ECO:0000259" key="5">
    <source>
        <dbReference type="PROSITE" id="PS50931"/>
    </source>
</evidence>
<dbReference type="SUPFAM" id="SSF46785">
    <property type="entry name" value="Winged helix' DNA-binding domain"/>
    <property type="match status" value="1"/>
</dbReference>
<gene>
    <name evidence="6" type="primary">ywbI</name>
    <name evidence="6" type="ORF">GCM10011398_34360</name>
</gene>
<dbReference type="SUPFAM" id="SSF53850">
    <property type="entry name" value="Periplasmic binding protein-like II"/>
    <property type="match status" value="1"/>
</dbReference>
<dbReference type="GO" id="GO:0003677">
    <property type="term" value="F:DNA binding"/>
    <property type="evidence" value="ECO:0007669"/>
    <property type="project" value="UniProtKB-KW"/>
</dbReference>
<accession>A0A917HQH8</accession>
<dbReference type="AlphaFoldDB" id="A0A917HQH8"/>
<dbReference type="PRINTS" id="PR00039">
    <property type="entry name" value="HTHLYSR"/>
</dbReference>
<dbReference type="PANTHER" id="PTHR30419:SF8">
    <property type="entry name" value="NITROGEN ASSIMILATION TRANSCRIPTIONAL ACTIVATOR-RELATED"/>
    <property type="match status" value="1"/>
</dbReference>
<keyword evidence="4" id="KW-0804">Transcription</keyword>
<name>A0A917HQH8_9BACI</name>
<evidence type="ECO:0000256" key="1">
    <source>
        <dbReference type="ARBA" id="ARBA00009437"/>
    </source>
</evidence>
<dbReference type="Proteomes" id="UP000622860">
    <property type="component" value="Unassembled WGS sequence"/>
</dbReference>
<dbReference type="EMBL" id="BMFR01000021">
    <property type="protein sequence ID" value="GGG85763.1"/>
    <property type="molecule type" value="Genomic_DNA"/>
</dbReference>
<protein>
    <submittedName>
        <fullName evidence="6">HTH-type transcriptional regulator YwbI</fullName>
    </submittedName>
</protein>
<keyword evidence="3" id="KW-0238">DNA-binding</keyword>
<keyword evidence="2" id="KW-0805">Transcription regulation</keyword>
<comment type="caution">
    <text evidence="6">The sequence shown here is derived from an EMBL/GenBank/DDBJ whole genome shotgun (WGS) entry which is preliminary data.</text>
</comment>
<evidence type="ECO:0000313" key="7">
    <source>
        <dbReference type="Proteomes" id="UP000622860"/>
    </source>
</evidence>
<dbReference type="InterPro" id="IPR050950">
    <property type="entry name" value="HTH-type_LysR_regulators"/>
</dbReference>